<evidence type="ECO:0000313" key="4">
    <source>
        <dbReference type="Proteomes" id="UP000030649"/>
    </source>
</evidence>
<feature type="compositionally biased region" description="Polar residues" evidence="1">
    <location>
        <begin position="288"/>
        <end position="297"/>
    </location>
</feature>
<dbReference type="InterPro" id="IPR043812">
    <property type="entry name" value="DUF5794"/>
</dbReference>
<accession>U1PEM6</accession>
<feature type="transmembrane region" description="Helical" evidence="2">
    <location>
        <begin position="141"/>
        <end position="161"/>
    </location>
</feature>
<feature type="transmembrane region" description="Helical" evidence="2">
    <location>
        <begin position="201"/>
        <end position="220"/>
    </location>
</feature>
<protein>
    <submittedName>
        <fullName evidence="3">Uncharacterized protein</fullName>
    </submittedName>
</protein>
<feature type="region of interest" description="Disordered" evidence="1">
    <location>
        <begin position="257"/>
        <end position="311"/>
    </location>
</feature>
<keyword evidence="2" id="KW-1133">Transmembrane helix</keyword>
<dbReference type="Pfam" id="PF19107">
    <property type="entry name" value="DUF5794"/>
    <property type="match status" value="1"/>
</dbReference>
<name>U1PEM6_9EURY</name>
<keyword evidence="2" id="KW-0812">Transmembrane</keyword>
<gene>
    <name evidence="3" type="ORF">J07HQW1_02107</name>
</gene>
<keyword evidence="2" id="KW-0472">Membrane</keyword>
<feature type="compositionally biased region" description="Low complexity" evidence="1">
    <location>
        <begin position="262"/>
        <end position="286"/>
    </location>
</feature>
<sequence>MSVSRHPVALRLEQQVGSATRLLATVMALPLVDGIFPALIIAGALDSPLGIIETGLLIFGGSATVAVILAEMDGSRREQVRSVLILGAILLPVAGIEALFAETLKSVLDFAVFHRFAGLVILAVAAKTASAKIGEYLPSSGVIIGLGLVASVNLTNASLIIDPNVGTIAQAVAAAGVGVGFALVVALFAPRLRGVVELDRFRFGSSVALGMLALDILGLLPTEAPVALGVLCVTAVFAYDPDSPTVGNSVAAAGHAVGSNHPESTISEPVPSPSSESASASASPSSVGAKSNVTASIESAEGESHAIDAESGSSSGILRIRIRIQIQIWTPERLDMGSQTRTIHMPHGSKCE</sequence>
<dbReference type="HOGENOM" id="CLU_067490_0_0_2"/>
<evidence type="ECO:0000313" key="3">
    <source>
        <dbReference type="EMBL" id="ERG92072.1"/>
    </source>
</evidence>
<organism evidence="3 4">
    <name type="scientific">Haloquadratum walsbyi J07HQW1</name>
    <dbReference type="NCBI Taxonomy" id="1238424"/>
    <lineage>
        <taxon>Archaea</taxon>
        <taxon>Methanobacteriati</taxon>
        <taxon>Methanobacteriota</taxon>
        <taxon>Stenosarchaea group</taxon>
        <taxon>Halobacteria</taxon>
        <taxon>Halobacteriales</taxon>
        <taxon>Haloferacaceae</taxon>
        <taxon>Haloquadratum</taxon>
    </lineage>
</organism>
<feature type="transmembrane region" description="Helical" evidence="2">
    <location>
        <begin position="167"/>
        <end position="189"/>
    </location>
</feature>
<dbReference type="EMBL" id="KE356560">
    <property type="protein sequence ID" value="ERG92072.1"/>
    <property type="molecule type" value="Genomic_DNA"/>
</dbReference>
<feature type="transmembrane region" description="Helical" evidence="2">
    <location>
        <begin position="51"/>
        <end position="70"/>
    </location>
</feature>
<proteinExistence type="predicted"/>
<evidence type="ECO:0000256" key="2">
    <source>
        <dbReference type="SAM" id="Phobius"/>
    </source>
</evidence>
<dbReference type="AlphaFoldDB" id="U1PEM6"/>
<feature type="transmembrane region" description="Helical" evidence="2">
    <location>
        <begin position="21"/>
        <end position="45"/>
    </location>
</feature>
<dbReference type="Proteomes" id="UP000030649">
    <property type="component" value="Unassembled WGS sequence"/>
</dbReference>
<feature type="transmembrane region" description="Helical" evidence="2">
    <location>
        <begin position="112"/>
        <end position="129"/>
    </location>
</feature>
<reference evidence="3 4" key="1">
    <citation type="journal article" date="2013" name="PLoS ONE">
        <title>Assembly-driven community genomics of a hypersaline microbial ecosystem.</title>
        <authorList>
            <person name="Podell S."/>
            <person name="Ugalde J.A."/>
            <person name="Narasingarao P."/>
            <person name="Banfield J.F."/>
            <person name="Heidelberg K.B."/>
            <person name="Allen E.E."/>
        </authorList>
    </citation>
    <scope>NUCLEOTIDE SEQUENCE [LARGE SCALE GENOMIC DNA]</scope>
    <source>
        <strain evidence="4">J07HQW1</strain>
    </source>
</reference>
<dbReference type="STRING" id="1238424.J07HQW1_02107"/>
<feature type="transmembrane region" description="Helical" evidence="2">
    <location>
        <begin position="82"/>
        <end position="100"/>
    </location>
</feature>
<evidence type="ECO:0000256" key="1">
    <source>
        <dbReference type="SAM" id="MobiDB-lite"/>
    </source>
</evidence>